<sequence>MLLQNICLADNNCRGDVSAANCADCTNQSIAVAVQDCLKSKTVKVWFTWCYLRYSDQPFFSVGDKSSAAIYNSTDSDNPTVASQGFNFLKGLAAAAANQTLMFQAGVLDVGQSGKRYGMVQCTRDISRASCSKCLDAD</sequence>
<dbReference type="PANTHER" id="PTHR32099">
    <property type="entry name" value="CYSTEINE-RICH REPEAT SECRETORY PROTEIN"/>
    <property type="match status" value="1"/>
</dbReference>
<dbReference type="PROSITE" id="PS51473">
    <property type="entry name" value="GNK2"/>
    <property type="match status" value="2"/>
</dbReference>
<evidence type="ECO:0000313" key="5">
    <source>
        <dbReference type="Proteomes" id="UP001054252"/>
    </source>
</evidence>
<evidence type="ECO:0000256" key="2">
    <source>
        <dbReference type="ARBA" id="ARBA00022737"/>
    </source>
</evidence>
<dbReference type="Proteomes" id="UP001054252">
    <property type="component" value="Unassembled WGS sequence"/>
</dbReference>
<evidence type="ECO:0000313" key="4">
    <source>
        <dbReference type="EMBL" id="GKV42315.1"/>
    </source>
</evidence>
<dbReference type="InterPro" id="IPR038408">
    <property type="entry name" value="GNK2_sf"/>
</dbReference>
<dbReference type="Pfam" id="PF01657">
    <property type="entry name" value="Stress-antifung"/>
    <property type="match status" value="2"/>
</dbReference>
<proteinExistence type="predicted"/>
<evidence type="ECO:0000259" key="3">
    <source>
        <dbReference type="PROSITE" id="PS51473"/>
    </source>
</evidence>
<keyword evidence="2" id="KW-0677">Repeat</keyword>
<reference evidence="4 5" key="1">
    <citation type="journal article" date="2021" name="Commun. Biol.">
        <title>The genome of Shorea leprosula (Dipterocarpaceae) highlights the ecological relevance of drought in aseasonal tropical rainforests.</title>
        <authorList>
            <person name="Ng K.K.S."/>
            <person name="Kobayashi M.J."/>
            <person name="Fawcett J.A."/>
            <person name="Hatakeyama M."/>
            <person name="Paape T."/>
            <person name="Ng C.H."/>
            <person name="Ang C.C."/>
            <person name="Tnah L.H."/>
            <person name="Lee C.T."/>
            <person name="Nishiyama T."/>
            <person name="Sese J."/>
            <person name="O'Brien M.J."/>
            <person name="Copetti D."/>
            <person name="Mohd Noor M.I."/>
            <person name="Ong R.C."/>
            <person name="Putra M."/>
            <person name="Sireger I.Z."/>
            <person name="Indrioko S."/>
            <person name="Kosugi Y."/>
            <person name="Izuno A."/>
            <person name="Isagi Y."/>
            <person name="Lee S.L."/>
            <person name="Shimizu K.K."/>
        </authorList>
    </citation>
    <scope>NUCLEOTIDE SEQUENCE [LARGE SCALE GENOMIC DNA]</scope>
    <source>
        <strain evidence="4">214</strain>
    </source>
</reference>
<feature type="domain" description="Gnk2-homologous" evidence="3">
    <location>
        <begin position="63"/>
        <end position="138"/>
    </location>
</feature>
<dbReference type="AlphaFoldDB" id="A0AAV5LYJ3"/>
<name>A0AAV5LYJ3_9ROSI</name>
<organism evidence="4 5">
    <name type="scientific">Rubroshorea leprosula</name>
    <dbReference type="NCBI Taxonomy" id="152421"/>
    <lineage>
        <taxon>Eukaryota</taxon>
        <taxon>Viridiplantae</taxon>
        <taxon>Streptophyta</taxon>
        <taxon>Embryophyta</taxon>
        <taxon>Tracheophyta</taxon>
        <taxon>Spermatophyta</taxon>
        <taxon>Magnoliopsida</taxon>
        <taxon>eudicotyledons</taxon>
        <taxon>Gunneridae</taxon>
        <taxon>Pentapetalae</taxon>
        <taxon>rosids</taxon>
        <taxon>malvids</taxon>
        <taxon>Malvales</taxon>
        <taxon>Dipterocarpaceae</taxon>
        <taxon>Rubroshorea</taxon>
    </lineage>
</organism>
<comment type="caution">
    <text evidence="4">The sequence shown here is derived from an EMBL/GenBank/DDBJ whole genome shotgun (WGS) entry which is preliminary data.</text>
</comment>
<dbReference type="InterPro" id="IPR002902">
    <property type="entry name" value="GNK2"/>
</dbReference>
<feature type="domain" description="Gnk2-homologous" evidence="3">
    <location>
        <begin position="1"/>
        <end position="59"/>
    </location>
</feature>
<dbReference type="PANTHER" id="PTHR32099:SF30">
    <property type="entry name" value="OS03G0564600 PROTEIN"/>
    <property type="match status" value="1"/>
</dbReference>
<evidence type="ECO:0000256" key="1">
    <source>
        <dbReference type="ARBA" id="ARBA00022729"/>
    </source>
</evidence>
<dbReference type="EMBL" id="BPVZ01000157">
    <property type="protein sequence ID" value="GKV42315.1"/>
    <property type="molecule type" value="Genomic_DNA"/>
</dbReference>
<keyword evidence="5" id="KW-1185">Reference proteome</keyword>
<keyword evidence="1" id="KW-0732">Signal</keyword>
<gene>
    <name evidence="4" type="ORF">SLEP1_g49725</name>
</gene>
<dbReference type="CDD" id="cd23509">
    <property type="entry name" value="Gnk2-like"/>
    <property type="match status" value="1"/>
</dbReference>
<protein>
    <recommendedName>
        <fullName evidence="3">Gnk2-homologous domain-containing protein</fullName>
    </recommendedName>
</protein>
<dbReference type="Gene3D" id="3.30.430.20">
    <property type="entry name" value="Gnk2 domain, C-X8-C-X2-C motif"/>
    <property type="match status" value="2"/>
</dbReference>
<accession>A0AAV5LYJ3</accession>